<dbReference type="Proteomes" id="UP000077202">
    <property type="component" value="Unassembled WGS sequence"/>
</dbReference>
<dbReference type="AlphaFoldDB" id="A0A176VPQ5"/>
<protein>
    <submittedName>
        <fullName evidence="2">Uncharacterized protein</fullName>
    </submittedName>
</protein>
<evidence type="ECO:0000256" key="1">
    <source>
        <dbReference type="SAM" id="MobiDB-lite"/>
    </source>
</evidence>
<dbReference type="EMBL" id="LVLJ01003107">
    <property type="protein sequence ID" value="OAE22617.1"/>
    <property type="molecule type" value="Genomic_DNA"/>
</dbReference>
<name>A0A176VPQ5_MARPO</name>
<comment type="caution">
    <text evidence="2">The sequence shown here is derived from an EMBL/GenBank/DDBJ whole genome shotgun (WGS) entry which is preliminary data.</text>
</comment>
<keyword evidence="3" id="KW-1185">Reference proteome</keyword>
<evidence type="ECO:0000313" key="2">
    <source>
        <dbReference type="EMBL" id="OAE22617.1"/>
    </source>
</evidence>
<sequence>MKARRLILEADSSTESRAVSPTPVVSSRATKKEKGKAIMTEEVPPGRNKVPLAGIRMKAPFERPVEVLAVSSDIEADPMALEKVAERTVEDVVEEAFAPQKVVSPRTSTRMVILEPSKDPLAEETKLQVLSVVDVLCGQVPPLL</sequence>
<gene>
    <name evidence="2" type="ORF">AXG93_169s1000</name>
</gene>
<organism evidence="2 3">
    <name type="scientific">Marchantia polymorpha subsp. ruderalis</name>
    <dbReference type="NCBI Taxonomy" id="1480154"/>
    <lineage>
        <taxon>Eukaryota</taxon>
        <taxon>Viridiplantae</taxon>
        <taxon>Streptophyta</taxon>
        <taxon>Embryophyta</taxon>
        <taxon>Marchantiophyta</taxon>
        <taxon>Marchantiopsida</taxon>
        <taxon>Marchantiidae</taxon>
        <taxon>Marchantiales</taxon>
        <taxon>Marchantiaceae</taxon>
        <taxon>Marchantia</taxon>
    </lineage>
</organism>
<proteinExistence type="predicted"/>
<accession>A0A176VPQ5</accession>
<evidence type="ECO:0000313" key="3">
    <source>
        <dbReference type="Proteomes" id="UP000077202"/>
    </source>
</evidence>
<feature type="compositionally biased region" description="Polar residues" evidence="1">
    <location>
        <begin position="11"/>
        <end position="28"/>
    </location>
</feature>
<feature type="region of interest" description="Disordered" evidence="1">
    <location>
        <begin position="1"/>
        <end position="36"/>
    </location>
</feature>
<reference evidence="2" key="1">
    <citation type="submission" date="2016-03" db="EMBL/GenBank/DDBJ databases">
        <title>Mechanisms controlling the formation of the plant cell surface in tip-growing cells are functionally conserved among land plants.</title>
        <authorList>
            <person name="Honkanen S."/>
            <person name="Jones V.A."/>
            <person name="Morieri G."/>
            <person name="Champion C."/>
            <person name="Hetherington A.J."/>
            <person name="Kelly S."/>
            <person name="Saint-Marcoux D."/>
            <person name="Proust H."/>
            <person name="Prescott H."/>
            <person name="Dolan L."/>
        </authorList>
    </citation>
    <scope>NUCLEOTIDE SEQUENCE [LARGE SCALE GENOMIC DNA]</scope>
    <source>
        <tissue evidence="2">Whole gametophyte</tissue>
    </source>
</reference>